<organism evidence="3 4">
    <name type="scientific">Actinacidiphila acididurans</name>
    <dbReference type="NCBI Taxonomy" id="2784346"/>
    <lineage>
        <taxon>Bacteria</taxon>
        <taxon>Bacillati</taxon>
        <taxon>Actinomycetota</taxon>
        <taxon>Actinomycetes</taxon>
        <taxon>Kitasatosporales</taxon>
        <taxon>Streptomycetaceae</taxon>
        <taxon>Actinacidiphila</taxon>
    </lineage>
</organism>
<accession>A0ABS2TUG4</accession>
<dbReference type="Gene3D" id="3.40.50.720">
    <property type="entry name" value="NAD(P)-binding Rossmann-like Domain"/>
    <property type="match status" value="1"/>
</dbReference>
<sequence length="644" mass="68131">MLGPSPESGTAGSGPRAAGAVPDAAGTGVDAVRIADTDPVLGQPLVAPLGVRDELGVAAGQEAGVYVYGHHALVGPYEAGGGAGCGRCLVRRWQAVRTRGLREAIELGADTAAAGTAPWAVPFVADALAAVVAANAGPGGPGPAADGFPYAFLVDLETLAVTRFAVVPDAECPACGVRPADSAEGARIVLDDSPKTAPGAFRVRPADDYAVPLEAYVNPAAGMLGPSVVPDLVSGSTSSTVGSFFLRSGDYLRECFWGGHTPRYRSSVRVGVLEGLERFAGMRPRGKRTAVTAAYDDVRDTALDPRICGLYDDEFHRSEPHVRPFDPARPIPWVWGWSLRDQRPLLVPEITAYYHALGGLAHRFVQESSNGCASGGTLAEAVYFGLMEVIERDAFLLAWYGQAPLTEIDAGASTGPETRAMIDRLAMYGYRARFFDTRVTFPVPVVTAVAEREDGGPGRLCFGAGASLDPEAALSAGLCEIATDAVNLRRRTLREQDRLRAMAADFSGVQVLHDHPLLYGLPEMAPYADFLLRQDRPRMVTPAALARDTITPGADTGDDVTACVAAVSRAGFDVVVVDQTMPEQRRLGFHTAGVIVPGLLPIDFGWRRQRARHMPRMRTALAEAGLRPGSLGPADLNPAPHPFP</sequence>
<proteinExistence type="predicted"/>
<feature type="domain" description="YcaO" evidence="2">
    <location>
        <begin position="259"/>
        <end position="644"/>
    </location>
</feature>
<reference evidence="3 4" key="1">
    <citation type="submission" date="2021-01" db="EMBL/GenBank/DDBJ databases">
        <title>Streptomyces acididurans sp. nov., isolated from a peat swamp forest soil.</title>
        <authorList>
            <person name="Chantavorakit T."/>
            <person name="Duangmal K."/>
        </authorList>
    </citation>
    <scope>NUCLEOTIDE SEQUENCE [LARGE SCALE GENOMIC DNA]</scope>
    <source>
        <strain evidence="3 4">KK5PA1</strain>
    </source>
</reference>
<comment type="caution">
    <text evidence="3">The sequence shown here is derived from an EMBL/GenBank/DDBJ whole genome shotgun (WGS) entry which is preliminary data.</text>
</comment>
<dbReference type="InterPro" id="IPR022291">
    <property type="entry name" value="Bacteriocin_synth_cyclodeHase"/>
</dbReference>
<dbReference type="PANTHER" id="PTHR37809:SF1">
    <property type="entry name" value="RIBOSOMAL PROTEIN S12 METHYLTHIOTRANSFERASE ACCESSORY FACTOR YCAO"/>
    <property type="match status" value="1"/>
</dbReference>
<evidence type="ECO:0000313" key="3">
    <source>
        <dbReference type="EMBL" id="MBM9506973.1"/>
    </source>
</evidence>
<dbReference type="InterPro" id="IPR027624">
    <property type="entry name" value="TOMM_cyclo_SagD"/>
</dbReference>
<dbReference type="Gene3D" id="3.30.1330.230">
    <property type="match status" value="1"/>
</dbReference>
<dbReference type="Proteomes" id="UP000749040">
    <property type="component" value="Unassembled WGS sequence"/>
</dbReference>
<dbReference type="NCBIfam" id="TIGR03604">
    <property type="entry name" value="TOMM_cyclo_SagD"/>
    <property type="match status" value="1"/>
</dbReference>
<dbReference type="NCBIfam" id="TIGR03882">
    <property type="entry name" value="cyclo_dehyd_2"/>
    <property type="match status" value="1"/>
</dbReference>
<gene>
    <name evidence="3" type="ORF">ITX44_21055</name>
</gene>
<feature type="region of interest" description="Disordered" evidence="1">
    <location>
        <begin position="1"/>
        <end position="23"/>
    </location>
</feature>
<keyword evidence="4" id="KW-1185">Reference proteome</keyword>
<dbReference type="PROSITE" id="PS51664">
    <property type="entry name" value="YCAO"/>
    <property type="match status" value="1"/>
</dbReference>
<dbReference type="Gene3D" id="3.30.40.250">
    <property type="match status" value="1"/>
</dbReference>
<evidence type="ECO:0000256" key="1">
    <source>
        <dbReference type="SAM" id="MobiDB-lite"/>
    </source>
</evidence>
<feature type="region of interest" description="Disordered" evidence="1">
    <location>
        <begin position="625"/>
        <end position="644"/>
    </location>
</feature>
<dbReference type="InterPro" id="IPR003776">
    <property type="entry name" value="YcaO-like_dom"/>
</dbReference>
<dbReference type="Gene3D" id="3.30.160.660">
    <property type="match status" value="1"/>
</dbReference>
<evidence type="ECO:0000313" key="4">
    <source>
        <dbReference type="Proteomes" id="UP000749040"/>
    </source>
</evidence>
<name>A0ABS2TUG4_9ACTN</name>
<evidence type="ECO:0000259" key="2">
    <source>
        <dbReference type="PROSITE" id="PS51664"/>
    </source>
</evidence>
<protein>
    <submittedName>
        <fullName evidence="3">TOMM leader peptide-binding protein</fullName>
    </submittedName>
</protein>
<dbReference type="Pfam" id="PF02624">
    <property type="entry name" value="YcaO"/>
    <property type="match status" value="1"/>
</dbReference>
<dbReference type="EMBL" id="JADKYB010000011">
    <property type="protein sequence ID" value="MBM9506973.1"/>
    <property type="molecule type" value="Genomic_DNA"/>
</dbReference>
<dbReference type="PANTHER" id="PTHR37809">
    <property type="entry name" value="RIBOSOMAL PROTEIN S12 METHYLTHIOTRANSFERASE ACCESSORY FACTOR YCAO"/>
    <property type="match status" value="1"/>
</dbReference>